<dbReference type="InterPro" id="IPR036365">
    <property type="entry name" value="PGBD-like_sf"/>
</dbReference>
<keyword evidence="4" id="KW-0812">Transmembrane</keyword>
<dbReference type="AlphaFoldDB" id="A0A1G2JE16"/>
<dbReference type="Gene3D" id="3.90.76.10">
    <property type="entry name" value="Dipeptide-binding Protein, Domain 1"/>
    <property type="match status" value="1"/>
</dbReference>
<organism evidence="7 8">
    <name type="scientific">Candidatus Staskawiczbacteria bacterium RIFOXYC1_FULL_38_18</name>
    <dbReference type="NCBI Taxonomy" id="1802229"/>
    <lineage>
        <taxon>Bacteria</taxon>
        <taxon>Candidatus Staskawicziibacteriota</taxon>
    </lineage>
</organism>
<evidence type="ECO:0000256" key="2">
    <source>
        <dbReference type="ARBA" id="ARBA00022448"/>
    </source>
</evidence>
<dbReference type="Pfam" id="PF00496">
    <property type="entry name" value="SBP_bac_5"/>
    <property type="match status" value="1"/>
</dbReference>
<reference evidence="7 8" key="1">
    <citation type="journal article" date="2016" name="Nat. Commun.">
        <title>Thousands of microbial genomes shed light on interconnected biogeochemical processes in an aquifer system.</title>
        <authorList>
            <person name="Anantharaman K."/>
            <person name="Brown C.T."/>
            <person name="Hug L.A."/>
            <person name="Sharon I."/>
            <person name="Castelle C.J."/>
            <person name="Probst A.J."/>
            <person name="Thomas B.C."/>
            <person name="Singh A."/>
            <person name="Wilkins M.J."/>
            <person name="Karaoz U."/>
            <person name="Brodie E.L."/>
            <person name="Williams K.H."/>
            <person name="Hubbard S.S."/>
            <person name="Banfield J.F."/>
        </authorList>
    </citation>
    <scope>NUCLEOTIDE SEQUENCE [LARGE SCALE GENOMIC DNA]</scope>
</reference>
<sequence>MKFPTFSQWKQVFKTLKKTEKRTLLVLLGLALISVLYLAINFYIQNTKESPSFGGTYTEGIVGQPRFVNPVYGETNDIDRTLVDLVYSGLMTYGKDGKITTDLAESYHVSDDGKTYTFELKDNLFWQDGIKLTVDDVIYTIKTIQNSDYKSPLRANWLNVETNKLSDKSLSLVLDSPYNSFLESCALKIIPQHIWKNVLPENFTLSSYNLQPIGSGPYILSSLNQNNSGFINSIGLITNRKYYGKVPYISNVYFNFFENKENLIKAINQKTIDGFSISSLGDNEALAEKEISQGWSANEKFNVYSFSLPRYFAVFFNTPKNKILSDASLRQALNYSVDKDGLAQKIKLSDKEKLSIVDSPILPDYFNYSYPSVSYEFDLDVANKFLDKSGYKITDSWQRAKANNKKPAFQFKNYLKSGLRGNEVTELQGCLSRLSDNFKTLLQNEVNGKYGAGTESAVTEFQKKYLPDAKATGETGPGTRTKLNELCFAPQSSSTPLQFTLITINQPQLVNTANVLKDYWQKAGITVIVKAVELSEMQNIIKNRDYDALLYGEALGSMPDLFPYWHSTQTNDPGLNLSGYQSKNADQLLKSAREALDEQTKADKYDQLQNIILEDAPALFLFNPDYLFWVSGKIKGVDTTKIVDPAKRFININNWFTKTHRVWK</sequence>
<dbReference type="EMBL" id="MHPP01000015">
    <property type="protein sequence ID" value="OGZ84518.1"/>
    <property type="molecule type" value="Genomic_DNA"/>
</dbReference>
<dbReference type="PIRSF" id="PIRSF002741">
    <property type="entry name" value="MppA"/>
    <property type="match status" value="1"/>
</dbReference>
<evidence type="ECO:0000256" key="1">
    <source>
        <dbReference type="ARBA" id="ARBA00005695"/>
    </source>
</evidence>
<feature type="domain" description="Peptidoglycan binding-like" evidence="6">
    <location>
        <begin position="420"/>
        <end position="483"/>
    </location>
</feature>
<dbReference type="InterPro" id="IPR000914">
    <property type="entry name" value="SBP_5_dom"/>
</dbReference>
<name>A0A1G2JE16_9BACT</name>
<evidence type="ECO:0000256" key="4">
    <source>
        <dbReference type="SAM" id="Phobius"/>
    </source>
</evidence>
<gene>
    <name evidence="7" type="ORF">A2401_01795</name>
</gene>
<dbReference type="GO" id="GO:0043190">
    <property type="term" value="C:ATP-binding cassette (ABC) transporter complex"/>
    <property type="evidence" value="ECO:0007669"/>
    <property type="project" value="InterPro"/>
</dbReference>
<keyword evidence="4" id="KW-1133">Transmembrane helix</keyword>
<keyword evidence="2" id="KW-0813">Transport</keyword>
<dbReference type="GO" id="GO:1904680">
    <property type="term" value="F:peptide transmembrane transporter activity"/>
    <property type="evidence" value="ECO:0007669"/>
    <property type="project" value="TreeGrafter"/>
</dbReference>
<evidence type="ECO:0000313" key="8">
    <source>
        <dbReference type="Proteomes" id="UP000177751"/>
    </source>
</evidence>
<dbReference type="SUPFAM" id="SSF53850">
    <property type="entry name" value="Periplasmic binding protein-like II"/>
    <property type="match status" value="1"/>
</dbReference>
<dbReference type="SUPFAM" id="SSF47090">
    <property type="entry name" value="PGBD-like"/>
    <property type="match status" value="1"/>
</dbReference>
<evidence type="ECO:0008006" key="9">
    <source>
        <dbReference type="Google" id="ProtNLM"/>
    </source>
</evidence>
<dbReference type="Gene3D" id="3.40.190.10">
    <property type="entry name" value="Periplasmic binding protein-like II"/>
    <property type="match status" value="2"/>
</dbReference>
<evidence type="ECO:0000256" key="3">
    <source>
        <dbReference type="ARBA" id="ARBA00022729"/>
    </source>
</evidence>
<evidence type="ECO:0000259" key="6">
    <source>
        <dbReference type="Pfam" id="PF01471"/>
    </source>
</evidence>
<proteinExistence type="inferred from homology"/>
<dbReference type="GO" id="GO:0015833">
    <property type="term" value="P:peptide transport"/>
    <property type="evidence" value="ECO:0007669"/>
    <property type="project" value="TreeGrafter"/>
</dbReference>
<dbReference type="STRING" id="1802229.A2401_01795"/>
<comment type="similarity">
    <text evidence="1">Belongs to the bacterial solute-binding protein 5 family.</text>
</comment>
<dbReference type="InterPro" id="IPR030678">
    <property type="entry name" value="Peptide/Ni-bd"/>
</dbReference>
<accession>A0A1G2JE16</accession>
<dbReference type="Proteomes" id="UP000177751">
    <property type="component" value="Unassembled WGS sequence"/>
</dbReference>
<keyword evidence="4" id="KW-0472">Membrane</keyword>
<evidence type="ECO:0000259" key="5">
    <source>
        <dbReference type="Pfam" id="PF00496"/>
    </source>
</evidence>
<feature type="domain" description="Solute-binding protein family 5" evidence="5">
    <location>
        <begin position="99"/>
        <end position="406"/>
    </location>
</feature>
<dbReference type="PANTHER" id="PTHR30290:SF9">
    <property type="entry name" value="OLIGOPEPTIDE-BINDING PROTEIN APPA"/>
    <property type="match status" value="1"/>
</dbReference>
<dbReference type="Pfam" id="PF01471">
    <property type="entry name" value="PG_binding_1"/>
    <property type="match status" value="1"/>
</dbReference>
<dbReference type="InterPro" id="IPR039424">
    <property type="entry name" value="SBP_5"/>
</dbReference>
<dbReference type="GO" id="GO:0042597">
    <property type="term" value="C:periplasmic space"/>
    <property type="evidence" value="ECO:0007669"/>
    <property type="project" value="UniProtKB-ARBA"/>
</dbReference>
<evidence type="ECO:0000313" key="7">
    <source>
        <dbReference type="EMBL" id="OGZ84518.1"/>
    </source>
</evidence>
<dbReference type="Gene3D" id="3.10.105.10">
    <property type="entry name" value="Dipeptide-binding Protein, Domain 3"/>
    <property type="match status" value="2"/>
</dbReference>
<dbReference type="PANTHER" id="PTHR30290">
    <property type="entry name" value="PERIPLASMIC BINDING COMPONENT OF ABC TRANSPORTER"/>
    <property type="match status" value="1"/>
</dbReference>
<dbReference type="InterPro" id="IPR002477">
    <property type="entry name" value="Peptidoglycan-bd-like"/>
</dbReference>
<feature type="transmembrane region" description="Helical" evidence="4">
    <location>
        <begin position="24"/>
        <end position="44"/>
    </location>
</feature>
<protein>
    <recommendedName>
        <fullName evidence="9">Solute-binding protein family 5 domain-containing protein</fullName>
    </recommendedName>
</protein>
<comment type="caution">
    <text evidence="7">The sequence shown here is derived from an EMBL/GenBank/DDBJ whole genome shotgun (WGS) entry which is preliminary data.</text>
</comment>
<keyword evidence="3" id="KW-0732">Signal</keyword>